<evidence type="ECO:0000256" key="1">
    <source>
        <dbReference type="ARBA" id="ARBA00004325"/>
    </source>
</evidence>
<dbReference type="InterPro" id="IPR033182">
    <property type="entry name" value="MIC26/MIC27_animal"/>
</dbReference>
<dbReference type="Pfam" id="PF09769">
    <property type="entry name" value="ApoO"/>
    <property type="match status" value="1"/>
</dbReference>
<comment type="function">
    <text evidence="7">Component of the MICOS complex, a large protein complex of the mitochondrial inner membrane that plays crucial roles in the maintenance of crista junctions, inner membrane architecture, and formation of contact sites to the outer membrane.</text>
</comment>
<dbReference type="PANTHER" id="PTHR14564">
    <property type="entry name" value="MICOS COMPLEX SUBUNIT MIC26 / MIC27 FAMILY MEMBER"/>
    <property type="match status" value="1"/>
</dbReference>
<evidence type="ECO:0000256" key="4">
    <source>
        <dbReference type="ARBA" id="ARBA00022989"/>
    </source>
</evidence>
<keyword evidence="5 7" id="KW-0496">Mitochondrion</keyword>
<dbReference type="OrthoDB" id="5973346at2759"/>
<proteinExistence type="inferred from homology"/>
<reference evidence="9" key="1">
    <citation type="submission" date="2022-03" db="EMBL/GenBank/DDBJ databases">
        <authorList>
            <person name="Martin C."/>
        </authorList>
    </citation>
    <scope>NUCLEOTIDE SEQUENCE</scope>
</reference>
<dbReference type="EMBL" id="CAIIXF020000001">
    <property type="protein sequence ID" value="CAH1776029.1"/>
    <property type="molecule type" value="Genomic_DNA"/>
</dbReference>
<keyword evidence="4" id="KW-1133">Transmembrane helix</keyword>
<keyword evidence="6" id="KW-0472">Membrane</keyword>
<evidence type="ECO:0000313" key="9">
    <source>
        <dbReference type="EMBL" id="CAH1776029.1"/>
    </source>
</evidence>
<keyword evidence="3" id="KW-0812">Transmembrane</keyword>
<protein>
    <recommendedName>
        <fullName evidence="7">MICOS complex subunit</fullName>
    </recommendedName>
</protein>
<evidence type="ECO:0000256" key="5">
    <source>
        <dbReference type="ARBA" id="ARBA00023128"/>
    </source>
</evidence>
<feature type="non-terminal residue" evidence="9">
    <location>
        <position position="263"/>
    </location>
</feature>
<feature type="region of interest" description="Disordered" evidence="8">
    <location>
        <begin position="189"/>
        <end position="263"/>
    </location>
</feature>
<dbReference type="InterPro" id="IPR019166">
    <property type="entry name" value="MIC26/MIC27"/>
</dbReference>
<dbReference type="GO" id="GO:0042407">
    <property type="term" value="P:cristae formation"/>
    <property type="evidence" value="ECO:0007669"/>
    <property type="project" value="InterPro"/>
</dbReference>
<accession>A0A8J1TRK2</accession>
<evidence type="ECO:0000313" key="10">
    <source>
        <dbReference type="Proteomes" id="UP000749559"/>
    </source>
</evidence>
<feature type="compositionally biased region" description="Basic and acidic residues" evidence="8">
    <location>
        <begin position="249"/>
        <end position="263"/>
    </location>
</feature>
<evidence type="ECO:0000256" key="2">
    <source>
        <dbReference type="ARBA" id="ARBA00010904"/>
    </source>
</evidence>
<comment type="subunit">
    <text evidence="7">Component of the mitochondrial contact site and cristae organizing system (MICOS) complex.</text>
</comment>
<evidence type="ECO:0000256" key="3">
    <source>
        <dbReference type="ARBA" id="ARBA00022692"/>
    </source>
</evidence>
<comment type="similarity">
    <text evidence="2">Belongs to the apolipoprotein O/MICOS complex subunit Mic27 family.</text>
</comment>
<dbReference type="AlphaFoldDB" id="A0A8J1TRK2"/>
<evidence type="ECO:0000256" key="8">
    <source>
        <dbReference type="SAM" id="MobiDB-lite"/>
    </source>
</evidence>
<feature type="compositionally biased region" description="Basic and acidic residues" evidence="8">
    <location>
        <begin position="207"/>
        <end position="223"/>
    </location>
</feature>
<gene>
    <name evidence="9" type="ORF">OFUS_LOCUS3254</name>
</gene>
<name>A0A8J1TRK2_OWEFU</name>
<evidence type="ECO:0000256" key="7">
    <source>
        <dbReference type="RuleBase" id="RU363021"/>
    </source>
</evidence>
<keyword evidence="7" id="KW-0999">Mitochondrion inner membrane</keyword>
<organism evidence="9 10">
    <name type="scientific">Owenia fusiformis</name>
    <name type="common">Polychaete worm</name>
    <dbReference type="NCBI Taxonomy" id="6347"/>
    <lineage>
        <taxon>Eukaryota</taxon>
        <taxon>Metazoa</taxon>
        <taxon>Spiralia</taxon>
        <taxon>Lophotrochozoa</taxon>
        <taxon>Annelida</taxon>
        <taxon>Polychaeta</taxon>
        <taxon>Sedentaria</taxon>
        <taxon>Canalipalpata</taxon>
        <taxon>Sabellida</taxon>
        <taxon>Oweniida</taxon>
        <taxon>Oweniidae</taxon>
        <taxon>Owenia</taxon>
    </lineage>
</organism>
<keyword evidence="10" id="KW-1185">Reference proteome</keyword>
<comment type="subcellular location">
    <subcellularLocation>
        <location evidence="7">Mitochondrion inner membrane</location>
    </subcellularLocation>
    <subcellularLocation>
        <location evidence="1">Mitochondrion membrane</location>
    </subcellularLocation>
</comment>
<evidence type="ECO:0000256" key="6">
    <source>
        <dbReference type="ARBA" id="ARBA00023136"/>
    </source>
</evidence>
<dbReference type="GO" id="GO:0061617">
    <property type="term" value="C:MICOS complex"/>
    <property type="evidence" value="ECO:0007669"/>
    <property type="project" value="UniProtKB-UniRule"/>
</dbReference>
<dbReference type="Proteomes" id="UP000749559">
    <property type="component" value="Unassembled WGS sequence"/>
</dbReference>
<comment type="caution">
    <text evidence="9">The sequence shown here is derived from an EMBL/GenBank/DDBJ whole genome shotgun (WGS) entry which is preliminary data.</text>
</comment>
<sequence>FRNMQGVWVRVARAGLLFAVPTTLSYKVFAAEDKQLVKRNELPIYDVPSNDDAKYEYVDEHISGFRENVSTVRRQVWTYMARFKETTDRIKEIYETGKAHTQGTIYYIQNDPGILPRAGVITVAGLGGIVAGYKGGVLKKGTYSVISMTAALSLCYPNQAVDITRRGYKRVILEARQVLNIPEKPAVQPDELLKPQTTSQVAPKGFYDNKKEDEECEHCKSESKPGTPAKDTIVPPPTSATTPITGDKGQSKDEDKDMYTTRS</sequence>